<accession>A0A9X2J4S1</accession>
<dbReference type="InterPro" id="IPR050508">
    <property type="entry name" value="Methyltransf_Superfamily"/>
</dbReference>
<dbReference type="GO" id="GO:0003700">
    <property type="term" value="F:DNA-binding transcription factor activity"/>
    <property type="evidence" value="ECO:0007669"/>
    <property type="project" value="InterPro"/>
</dbReference>
<dbReference type="InterPro" id="IPR036390">
    <property type="entry name" value="WH_DNA-bd_sf"/>
</dbReference>
<dbReference type="SMART" id="SM00418">
    <property type="entry name" value="HTH_ARSR"/>
    <property type="match status" value="1"/>
</dbReference>
<dbReference type="Pfam" id="PF08241">
    <property type="entry name" value="Methyltransf_11"/>
    <property type="match status" value="1"/>
</dbReference>
<dbReference type="InterPro" id="IPR036388">
    <property type="entry name" value="WH-like_DNA-bd_sf"/>
</dbReference>
<dbReference type="CDD" id="cd02440">
    <property type="entry name" value="AdoMet_MTases"/>
    <property type="match status" value="1"/>
</dbReference>
<dbReference type="PANTHER" id="PTHR42912">
    <property type="entry name" value="METHYLTRANSFERASE"/>
    <property type="match status" value="1"/>
</dbReference>
<dbReference type="Gene3D" id="1.10.10.10">
    <property type="entry name" value="Winged helix-like DNA-binding domain superfamily/Winged helix DNA-binding domain"/>
    <property type="match status" value="1"/>
</dbReference>
<dbReference type="InterPro" id="IPR011991">
    <property type="entry name" value="ArsR-like_HTH"/>
</dbReference>
<dbReference type="PANTHER" id="PTHR42912:SF93">
    <property type="entry name" value="N6-ADENOSINE-METHYLTRANSFERASE TMT1A"/>
    <property type="match status" value="1"/>
</dbReference>
<dbReference type="PROSITE" id="PS50987">
    <property type="entry name" value="HTH_ARSR_2"/>
    <property type="match status" value="1"/>
</dbReference>
<dbReference type="Proteomes" id="UP001155128">
    <property type="component" value="Unassembled WGS sequence"/>
</dbReference>
<organism evidence="2 3">
    <name type="scientific">Sphingomicrobium sediminis</name>
    <dbReference type="NCBI Taxonomy" id="2950949"/>
    <lineage>
        <taxon>Bacteria</taxon>
        <taxon>Pseudomonadati</taxon>
        <taxon>Pseudomonadota</taxon>
        <taxon>Alphaproteobacteria</taxon>
        <taxon>Sphingomonadales</taxon>
        <taxon>Sphingomonadaceae</taxon>
        <taxon>Sphingomicrobium</taxon>
    </lineage>
</organism>
<dbReference type="RefSeq" id="WP_252113639.1">
    <property type="nucleotide sequence ID" value="NZ_JAMSHT010000001.1"/>
</dbReference>
<gene>
    <name evidence="2" type="ORF">NDO55_06760</name>
</gene>
<dbReference type="SUPFAM" id="SSF53335">
    <property type="entry name" value="S-adenosyl-L-methionine-dependent methyltransferases"/>
    <property type="match status" value="1"/>
</dbReference>
<dbReference type="AlphaFoldDB" id="A0A9X2J4S1"/>
<feature type="domain" description="HTH arsR-type" evidence="1">
    <location>
        <begin position="1"/>
        <end position="92"/>
    </location>
</feature>
<reference evidence="2" key="1">
    <citation type="submission" date="2022-06" db="EMBL/GenBank/DDBJ databases">
        <title>Sphingomicrobium sedimins sp. nov., a marine bacterium isolated from tidal flat.</title>
        <authorList>
            <person name="Kim C.-H."/>
            <person name="Yoo Y."/>
            <person name="Kim J.-J."/>
        </authorList>
    </citation>
    <scope>NUCLEOTIDE SEQUENCE</scope>
    <source>
        <strain evidence="2">GRR-S6-50</strain>
    </source>
</reference>
<dbReference type="InterPro" id="IPR013216">
    <property type="entry name" value="Methyltransf_11"/>
</dbReference>
<dbReference type="GO" id="GO:0008757">
    <property type="term" value="F:S-adenosylmethionine-dependent methyltransferase activity"/>
    <property type="evidence" value="ECO:0007669"/>
    <property type="project" value="InterPro"/>
</dbReference>
<evidence type="ECO:0000313" key="2">
    <source>
        <dbReference type="EMBL" id="MCM8557517.1"/>
    </source>
</evidence>
<sequence>MVAPMELTNFFHALGDESRLRILMVIRSMELTVGEIAQALGQSQPRISRHVRILAEAGIARRRKEGSWTFVEPALPVDSPLFEIIDSRMEGAIAEACDGDAQRLDAIRIERAETASQWFASRAERWDELRSLHIEEEQVEAATAKALEGRPLGRLVDVGTGTGRMLELFAPGASEAIGIDRSPDMLRLARVRLEAAGDIAASLRQGDMFALPLADGAADTVILHQVLHFAHQPRAAIDEAARILAPGGRLVLVDFAAHDREDLRRQHGHQRLGFTDAAIADMVKLAGLKPARPVRLDGGELTVTIWAADRPGKARKVAA</sequence>
<dbReference type="InterPro" id="IPR001845">
    <property type="entry name" value="HTH_ArsR_DNA-bd_dom"/>
</dbReference>
<dbReference type="Gene3D" id="3.40.50.150">
    <property type="entry name" value="Vaccinia Virus protein VP39"/>
    <property type="match status" value="1"/>
</dbReference>
<proteinExistence type="predicted"/>
<dbReference type="NCBIfam" id="NF033788">
    <property type="entry name" value="HTH_metalloreg"/>
    <property type="match status" value="1"/>
</dbReference>
<evidence type="ECO:0000259" key="1">
    <source>
        <dbReference type="PROSITE" id="PS50987"/>
    </source>
</evidence>
<dbReference type="Pfam" id="PF01022">
    <property type="entry name" value="HTH_5"/>
    <property type="match status" value="1"/>
</dbReference>
<name>A0A9X2J4S1_9SPHN</name>
<dbReference type="InterPro" id="IPR029063">
    <property type="entry name" value="SAM-dependent_MTases_sf"/>
</dbReference>
<comment type="caution">
    <text evidence="2">The sequence shown here is derived from an EMBL/GenBank/DDBJ whole genome shotgun (WGS) entry which is preliminary data.</text>
</comment>
<dbReference type="SUPFAM" id="SSF46785">
    <property type="entry name" value="Winged helix' DNA-binding domain"/>
    <property type="match status" value="1"/>
</dbReference>
<dbReference type="EMBL" id="JAMSHT010000001">
    <property type="protein sequence ID" value="MCM8557517.1"/>
    <property type="molecule type" value="Genomic_DNA"/>
</dbReference>
<dbReference type="CDD" id="cd00090">
    <property type="entry name" value="HTH_ARSR"/>
    <property type="match status" value="1"/>
</dbReference>
<protein>
    <submittedName>
        <fullName evidence="2">Metalloregulator ArsR/SmtB family transcription factor</fullName>
    </submittedName>
</protein>
<keyword evidence="3" id="KW-1185">Reference proteome</keyword>
<dbReference type="PRINTS" id="PR00778">
    <property type="entry name" value="HTHARSR"/>
</dbReference>
<evidence type="ECO:0000313" key="3">
    <source>
        <dbReference type="Proteomes" id="UP001155128"/>
    </source>
</evidence>